<dbReference type="SMART" id="SM00468">
    <property type="entry name" value="PreSET"/>
    <property type="match status" value="1"/>
</dbReference>
<keyword evidence="3" id="KW-0863">Zinc-finger</keyword>
<feature type="domain" description="C2H2-type" evidence="4">
    <location>
        <begin position="970"/>
        <end position="993"/>
    </location>
</feature>
<dbReference type="InterPro" id="IPR007728">
    <property type="entry name" value="Pre-SET_dom"/>
</dbReference>
<dbReference type="GO" id="GO:0005634">
    <property type="term" value="C:nucleus"/>
    <property type="evidence" value="ECO:0007669"/>
    <property type="project" value="InterPro"/>
</dbReference>
<protein>
    <submittedName>
        <fullName evidence="7">Uncharacterized protein</fullName>
    </submittedName>
</protein>
<keyword evidence="2" id="KW-0158">Chromosome</keyword>
<evidence type="ECO:0000256" key="2">
    <source>
        <dbReference type="ARBA" id="ARBA00022454"/>
    </source>
</evidence>
<dbReference type="PROSITE" id="PS50867">
    <property type="entry name" value="PRE_SET"/>
    <property type="match status" value="1"/>
</dbReference>
<feature type="domain" description="SET" evidence="5">
    <location>
        <begin position="1340"/>
        <end position="1473"/>
    </location>
</feature>
<dbReference type="InterPro" id="IPR013087">
    <property type="entry name" value="Znf_C2H2_type"/>
</dbReference>
<accession>A0A7I8JAY4</accession>
<proteinExistence type="predicted"/>
<dbReference type="Pfam" id="PF00856">
    <property type="entry name" value="SET"/>
    <property type="match status" value="1"/>
</dbReference>
<evidence type="ECO:0000256" key="1">
    <source>
        <dbReference type="ARBA" id="ARBA00004286"/>
    </source>
</evidence>
<dbReference type="Gene3D" id="2.170.270.10">
    <property type="entry name" value="SET domain"/>
    <property type="match status" value="1"/>
</dbReference>
<evidence type="ECO:0000259" key="6">
    <source>
        <dbReference type="PROSITE" id="PS50867"/>
    </source>
</evidence>
<dbReference type="PROSITE" id="PS50157">
    <property type="entry name" value="ZINC_FINGER_C2H2_2"/>
    <property type="match status" value="3"/>
</dbReference>
<keyword evidence="3" id="KW-0862">Zinc</keyword>
<evidence type="ECO:0000259" key="4">
    <source>
        <dbReference type="PROSITE" id="PS50157"/>
    </source>
</evidence>
<dbReference type="SMART" id="SM00355">
    <property type="entry name" value="ZnF_C2H2"/>
    <property type="match status" value="4"/>
</dbReference>
<dbReference type="SUPFAM" id="SSF82199">
    <property type="entry name" value="SET domain"/>
    <property type="match status" value="1"/>
</dbReference>
<dbReference type="GO" id="GO:0005694">
    <property type="term" value="C:chromosome"/>
    <property type="evidence" value="ECO:0007669"/>
    <property type="project" value="UniProtKB-SubCell"/>
</dbReference>
<evidence type="ECO:0000256" key="3">
    <source>
        <dbReference type="PROSITE-ProRule" id="PRU00042"/>
    </source>
</evidence>
<sequence length="1499" mass="168193">MEVLPCPELQCAGESNCPPLSPESKQAGHGVEEKPNFMHVDCFQERSADGLTVVSTARSESVLEVHNTTPLSVSNQLEGKSGSVNGLQVMGAVKRPRIEQSDGTPHDAESVQILGCPLQLERDQILNGDSELKASFPRADSCQIKECNILNNRCHECNPFNAGVSLKEESDRLRSKEFRHLVASVQCKGEHVVEQLKKVTTTLEWRGKWQTGIRCPRADHPLSTLKAKPTHGRKKYVVVFFPNTRTYSWVDTQLIRSIDELPVPLACGTHYTWMAFVKDLTFQRRYVMQKLAVLMLDISDQLHTQAVIESARRASTWKEFAEEASLCREYFELGMMLLKLHKMILPEYIKSNWLEHSYNSWVTRCEQAQSAETIELLTEELVDSVLWTNVDKLWDAPVQPELGTEWRTWKQEVMKIFFTSLSGASCSIEKLSYDFPSNTGVHFSRKRPKLEVRTLDTVVANDHPDKDFPKKYRQCLGFVEAKGRQCGRWANDGEIYCCAHLSSISVAKASQAELTPKFKAPMLEGTSAVSSRMALANYQVDQDSLKYRQCLAFVEAKGRQCGRWANDGDIYCCVHLNNHIVSKPSQADTTPPFKSSMCEGMTTHGKKCKHRARSGSTFCKKHQVRRTDNGMISGSSLTSSESNLKGKYGIEKLPTTSSSCAAQDNEDSLTREAVPSMGEKSVPIAYALDERRFPQNPLEPNDASYFGHCIGHGDAQCLEDASKHALYCERHLPNFLKRARNGKSRLISKEVFVNLLKGCASRKQKIYLHQACELLYSFMKGRDHMGWILSEASKDPNVGGYLLKLVSCEREKISRVCGFDAVKDEQVHSSLIYPTSEMEELERDGGPQSNIKCKICAEGFSDDQILSAHWMEAHKKEAQWLFRGYACAVCRSSFTNRKVQEAHVRERHGTQFLEDSLLFRCMACNSLFSNAGKLWQHVLSCHSMEFRLPDSTKPSQERIGSSKVEWIQRYVCRFCGLKFDLLPDLGRHHQSAHINLSYVGHFSSRKNKHIKYGRHHRSRFNKGLGPTSGFKSSGSLGMKKCVQSSSSVVSSRLREQAQASEVHLGRLLESDCRNVAEALFTEMQKTKSPPSNVEILSIARSTCCRTNLHYLCSEANIPVNWHQEGFTCPKGCNSPGQPYRLSPLIPLASKSEAANTSTSYPVDHGMWAMEECHYVLSPKNFNRRPARKAIILCEDISFGLESVPVPCVVDENIIKEPLSTSSNGSLDWQALGISMPWQGFSYATKRLLDPALGLDTKSSQLGCACSGAKCSPETCDHVYLFDNDYENAKDIDGHSMRGRFPYDEMGRIVVEEGCLIYECNSKCSCDKTCQNRILQNGVQVKLEVFRTDKKGWAVRATEAISRGRFICEYIGEVLNDVEATRRGERYDSEGCSYLYDIDAHIDDDDGRLSEGKMPYVIDATKCGNVARFINHSCSPNLVNYQVLVESMDCQLAHIGLYAGRDILPGEELSYDYRYKLLPGVGCPCHCGAPIAGAGCIELS</sequence>
<dbReference type="GO" id="GO:0042054">
    <property type="term" value="F:histone methyltransferase activity"/>
    <property type="evidence" value="ECO:0007669"/>
    <property type="project" value="InterPro"/>
</dbReference>
<organism evidence="7">
    <name type="scientific">Spirodela intermedia</name>
    <name type="common">Intermediate duckweed</name>
    <dbReference type="NCBI Taxonomy" id="51605"/>
    <lineage>
        <taxon>Eukaryota</taxon>
        <taxon>Viridiplantae</taxon>
        <taxon>Streptophyta</taxon>
        <taxon>Embryophyta</taxon>
        <taxon>Tracheophyta</taxon>
        <taxon>Spermatophyta</taxon>
        <taxon>Magnoliopsida</taxon>
        <taxon>Liliopsida</taxon>
        <taxon>Araceae</taxon>
        <taxon>Lemnoideae</taxon>
        <taxon>Spirodela</taxon>
    </lineage>
</organism>
<dbReference type="PROSITE" id="PS50280">
    <property type="entry name" value="SET"/>
    <property type="match status" value="1"/>
</dbReference>
<dbReference type="SMART" id="SM00317">
    <property type="entry name" value="SET"/>
    <property type="match status" value="1"/>
</dbReference>
<comment type="subcellular location">
    <subcellularLocation>
        <location evidence="1">Chromosome</location>
    </subcellularLocation>
</comment>
<dbReference type="Pfam" id="PF05033">
    <property type="entry name" value="Pre-SET"/>
    <property type="match status" value="1"/>
</dbReference>
<feature type="domain" description="Pre-SET" evidence="6">
    <location>
        <begin position="1261"/>
        <end position="1337"/>
    </location>
</feature>
<evidence type="ECO:0000313" key="8">
    <source>
        <dbReference type="Proteomes" id="UP001189122"/>
    </source>
</evidence>
<dbReference type="PANTHER" id="PTHR47325">
    <property type="entry name" value="HISTONE-LYSINE N-METHYLTRANSFERASE SUVR5"/>
    <property type="match status" value="1"/>
</dbReference>
<dbReference type="Proteomes" id="UP001189122">
    <property type="component" value="Unassembled WGS sequence"/>
</dbReference>
<dbReference type="EMBL" id="CACRZD030000010">
    <property type="protein sequence ID" value="CAA6667280.1"/>
    <property type="molecule type" value="Genomic_DNA"/>
</dbReference>
<name>A0A7I8JAY4_SPIIN</name>
<dbReference type="Gene3D" id="3.30.160.60">
    <property type="entry name" value="Classic Zinc Finger"/>
    <property type="match status" value="1"/>
</dbReference>
<dbReference type="PROSITE" id="PS00028">
    <property type="entry name" value="ZINC_FINGER_C2H2_1"/>
    <property type="match status" value="4"/>
</dbReference>
<dbReference type="GO" id="GO:0008270">
    <property type="term" value="F:zinc ion binding"/>
    <property type="evidence" value="ECO:0007669"/>
    <property type="project" value="UniProtKB-KW"/>
</dbReference>
<dbReference type="InterPro" id="IPR046341">
    <property type="entry name" value="SET_dom_sf"/>
</dbReference>
<evidence type="ECO:0000259" key="5">
    <source>
        <dbReference type="PROSITE" id="PS50280"/>
    </source>
</evidence>
<keyword evidence="3" id="KW-0479">Metal-binding</keyword>
<feature type="domain" description="C2H2-type" evidence="4">
    <location>
        <begin position="919"/>
        <end position="947"/>
    </location>
</feature>
<gene>
    <name evidence="7" type="ORF">SI7747_10013673</name>
</gene>
<reference evidence="7 8" key="1">
    <citation type="submission" date="2019-12" db="EMBL/GenBank/DDBJ databases">
        <authorList>
            <person name="Scholz U."/>
            <person name="Mascher M."/>
            <person name="Fiebig A."/>
        </authorList>
    </citation>
    <scope>NUCLEOTIDE SEQUENCE</scope>
</reference>
<dbReference type="PANTHER" id="PTHR47325:SF1">
    <property type="entry name" value="HISTONE-LYSINE N-METHYLTRANSFERASE SUVR5"/>
    <property type="match status" value="1"/>
</dbReference>
<keyword evidence="8" id="KW-1185">Reference proteome</keyword>
<evidence type="ECO:0000313" key="7">
    <source>
        <dbReference type="EMBL" id="CAA2628024.1"/>
    </source>
</evidence>
<dbReference type="InterPro" id="IPR001214">
    <property type="entry name" value="SET_dom"/>
</dbReference>
<feature type="domain" description="C2H2-type" evidence="4">
    <location>
        <begin position="851"/>
        <end position="879"/>
    </location>
</feature>
<dbReference type="InterPro" id="IPR040689">
    <property type="entry name" value="SUVR5_Znf-C2H2_3rpt"/>
</dbReference>
<dbReference type="Pfam" id="PF18868">
    <property type="entry name" value="zf-C2H2_3rep"/>
    <property type="match status" value="1"/>
</dbReference>
<dbReference type="EMBL" id="LR743597">
    <property type="protein sequence ID" value="CAA2628024.1"/>
    <property type="molecule type" value="Genomic_DNA"/>
</dbReference>